<sequence length="430" mass="47479" precursor="true">MARLSRQLLVAAALLSALPSHAELTIKVTRGSDQPTVIAVVPFVGRGVQVDTDVAAIVQADLQRSGLFNPIERAQMLSMPAAKADVYYRDWRLLGADYLVIGEFNETASGKLQLTFSLFSVLGQREMWSHQVTGSRTQLRDMAHLASDKIYQQITGLRGIFSTRVAYVNAYMEGGQMLYRLLVADVDGARERLLLESRQPIMSPAWSSDGKEIAYVSFETGRPAIFRQNLATAARQQLTDFAGLNSAPAWSPDGTKMALALSKDGNPELYLLDLDSGQLDRLTRHFAIDTEPTWTPDGRQLLFTSDRGGTPQIYRLELASKKVQRITWQGTYNARPSLAPDGRTLALIHRRDSHYRIAALDLVTERIIELTDTALDESPTVAPNGAMLMYATKQDDSGVLAAVSLDAGVKYLLPAQRGDVREPAWSPFPR</sequence>
<comment type="caution">
    <text evidence="7">The sequence shown here is derived from an EMBL/GenBank/DDBJ whole genome shotgun (WGS) entry which is preliminary data.</text>
</comment>
<evidence type="ECO:0000256" key="1">
    <source>
        <dbReference type="ARBA" id="ARBA00004418"/>
    </source>
</evidence>
<dbReference type="InterPro" id="IPR014167">
    <property type="entry name" value="Tol-Pal_TolB"/>
</dbReference>
<evidence type="ECO:0000256" key="3">
    <source>
        <dbReference type="ARBA" id="ARBA00022729"/>
    </source>
</evidence>
<comment type="function">
    <text evidence="5">Part of the Tol-Pal system, which plays a role in outer membrane invagination during cell division and is important for maintaining outer membrane integrity.</text>
</comment>
<organism evidence="7 8">
    <name type="scientific">Gammaproteobacteria bacterium LSUCC0057</name>
    <dbReference type="NCBI Taxonomy" id="2559237"/>
    <lineage>
        <taxon>Bacteria</taxon>
        <taxon>Pseudomonadati</taxon>
        <taxon>Pseudomonadota</taxon>
        <taxon>Gammaproteobacteria</taxon>
        <taxon>Cellvibrionales</taxon>
        <taxon>Porticoccaceae</taxon>
        <taxon>SAR92 clade</taxon>
    </lineage>
</organism>
<dbReference type="GO" id="GO:0017038">
    <property type="term" value="P:protein import"/>
    <property type="evidence" value="ECO:0007669"/>
    <property type="project" value="InterPro"/>
</dbReference>
<keyword evidence="5" id="KW-0131">Cell cycle</keyword>
<dbReference type="Pfam" id="PF07676">
    <property type="entry name" value="PD40"/>
    <property type="match status" value="3"/>
</dbReference>
<dbReference type="NCBIfam" id="TIGR02800">
    <property type="entry name" value="propeller_TolB"/>
    <property type="match status" value="1"/>
</dbReference>
<dbReference type="Proteomes" id="UP000298133">
    <property type="component" value="Unassembled WGS sequence"/>
</dbReference>
<dbReference type="PANTHER" id="PTHR36842">
    <property type="entry name" value="PROTEIN TOLB HOMOLOG"/>
    <property type="match status" value="1"/>
</dbReference>
<dbReference type="GO" id="GO:0051301">
    <property type="term" value="P:cell division"/>
    <property type="evidence" value="ECO:0007669"/>
    <property type="project" value="UniProtKB-UniRule"/>
</dbReference>
<dbReference type="AlphaFoldDB" id="A0A4Y8UNE9"/>
<evidence type="ECO:0000259" key="6">
    <source>
        <dbReference type="Pfam" id="PF04052"/>
    </source>
</evidence>
<dbReference type="PANTHER" id="PTHR36842:SF1">
    <property type="entry name" value="PROTEIN TOLB"/>
    <property type="match status" value="1"/>
</dbReference>
<dbReference type="HAMAP" id="MF_00671">
    <property type="entry name" value="TolB"/>
    <property type="match status" value="1"/>
</dbReference>
<comment type="subcellular location">
    <subcellularLocation>
        <location evidence="1 5">Periplasm</location>
    </subcellularLocation>
</comment>
<dbReference type="InterPro" id="IPR011659">
    <property type="entry name" value="WD40"/>
</dbReference>
<dbReference type="InterPro" id="IPR007195">
    <property type="entry name" value="TolB_N"/>
</dbReference>
<keyword evidence="4 5" id="KW-0574">Periplasm</keyword>
<feature type="domain" description="TolB N-terminal" evidence="6">
    <location>
        <begin position="24"/>
        <end position="127"/>
    </location>
</feature>
<dbReference type="Gene3D" id="3.40.50.10070">
    <property type="entry name" value="TolB, N-terminal domain"/>
    <property type="match status" value="1"/>
</dbReference>
<name>A0A4Y8UNE9_9GAMM</name>
<dbReference type="GO" id="GO:0042597">
    <property type="term" value="C:periplasmic space"/>
    <property type="evidence" value="ECO:0007669"/>
    <property type="project" value="UniProtKB-SubCell"/>
</dbReference>
<evidence type="ECO:0000256" key="5">
    <source>
        <dbReference type="HAMAP-Rule" id="MF_00671"/>
    </source>
</evidence>
<keyword evidence="8" id="KW-1185">Reference proteome</keyword>
<dbReference type="OrthoDB" id="9802240at2"/>
<dbReference type="EMBL" id="SPIA01000001">
    <property type="protein sequence ID" value="TFH69357.1"/>
    <property type="molecule type" value="Genomic_DNA"/>
</dbReference>
<evidence type="ECO:0000256" key="2">
    <source>
        <dbReference type="ARBA" id="ARBA00009820"/>
    </source>
</evidence>
<reference evidence="7 8" key="1">
    <citation type="submission" date="2019-03" db="EMBL/GenBank/DDBJ databases">
        <title>Draft genome of Gammaproteobacteria bacterium LSUCC0057, a member of the SAR92 clade.</title>
        <authorList>
            <person name="Lanclos V.C."/>
            <person name="Doiron C."/>
            <person name="Henson M.W."/>
            <person name="Thrash J.C."/>
        </authorList>
    </citation>
    <scope>NUCLEOTIDE SEQUENCE [LARGE SCALE GENOMIC DNA]</scope>
    <source>
        <strain evidence="7 8">LSUCC0057</strain>
    </source>
</reference>
<comment type="similarity">
    <text evidence="2 5">Belongs to the TolB family.</text>
</comment>
<proteinExistence type="inferred from homology"/>
<evidence type="ECO:0000313" key="7">
    <source>
        <dbReference type="EMBL" id="TFH69357.1"/>
    </source>
</evidence>
<keyword evidence="5" id="KW-0132">Cell division</keyword>
<dbReference type="Gene3D" id="2.120.10.30">
    <property type="entry name" value="TolB, C-terminal domain"/>
    <property type="match status" value="1"/>
</dbReference>
<evidence type="ECO:0000313" key="8">
    <source>
        <dbReference type="Proteomes" id="UP000298133"/>
    </source>
</evidence>
<dbReference type="InterPro" id="IPR011042">
    <property type="entry name" value="6-blade_b-propeller_TolB-like"/>
</dbReference>
<comment type="subunit">
    <text evidence="5">The Tol-Pal system is composed of five core proteins: the inner membrane proteins TolA, TolQ and TolR, the periplasmic protein TolB and the outer membrane protein Pal. They form a network linking the inner and outer membranes and the peptidoglycan layer.</text>
</comment>
<dbReference type="Pfam" id="PF04052">
    <property type="entry name" value="TolB_N"/>
    <property type="match status" value="1"/>
</dbReference>
<dbReference type="SUPFAM" id="SSF69304">
    <property type="entry name" value="Tricorn protease N-terminal domain"/>
    <property type="match status" value="1"/>
</dbReference>
<gene>
    <name evidence="5 7" type="primary">tolB</name>
    <name evidence="7" type="ORF">E3W66_03650</name>
</gene>
<dbReference type="SUPFAM" id="SSF52964">
    <property type="entry name" value="TolB, N-terminal domain"/>
    <property type="match status" value="1"/>
</dbReference>
<feature type="chain" id="PRO_5021520612" description="Tol-Pal system protein TolB" evidence="5">
    <location>
        <begin position="23"/>
        <end position="430"/>
    </location>
</feature>
<protein>
    <recommendedName>
        <fullName evidence="5">Tol-Pal system protein TolB</fullName>
    </recommendedName>
</protein>
<accession>A0A4Y8UNE9</accession>
<evidence type="ECO:0000256" key="4">
    <source>
        <dbReference type="ARBA" id="ARBA00022764"/>
    </source>
</evidence>
<keyword evidence="3 5" id="KW-0732">Signal</keyword>
<feature type="signal peptide" evidence="5">
    <location>
        <begin position="1"/>
        <end position="22"/>
    </location>
</feature>